<keyword evidence="3 9" id="KW-0418">Kinase</keyword>
<dbReference type="InterPro" id="IPR000421">
    <property type="entry name" value="FA58C"/>
</dbReference>
<keyword evidence="6" id="KW-0812">Transmembrane</keyword>
<sequence length="740" mass="82777">MTEQNHKTEDLVRDGLRSLFDAKSDDAALSAPDLLPIFSGLKPEPPHYTDKTLVARGGMKSIFKVHDPKTARYVAMATLNANSPEELYEPFLREARLTALLDHPNIITIHDIGLATNSTPYFTMELKTGQSLNQIIEEKFSRLNKALPPETTNQFVNIFLKICDAIDYAHSRNVLHLDLKPDNIQIGQHGEVVVCDWGLGKLIGDAEYDGGEFDRLLLNPDLLNNMTLSGHIKGTPGYMAPVQVEARGEKTCQTDIYALGAILYNMLTNHTPVDGKTADEMLENTAKGNIISPNERYPNRNIPPALAAVAMKALSTDPARRYRSVRELRDDLTSYLNGFSTAAENASLMQEIRLFYKRQKKVVNLSGLFLLALATAITIAFISIHKSEQTARSTLAELQKKQKELEKRGRQAAPAILDKALNELAAGNLEEALRLTKMASVQAPKNSSASNLLGLLYFFNGQYAEADESLRAKLTPQYRLIKKLNEAYLNNALTPEQEYDHVEELLRIYSQSVLTPITTSVLLHWTVDERPEFRALALRYLRLPKETLTGAINFAVAYGDPDAVDAITLHVLHELEASPDWIGRRLPATLGMKLTRDPAAKSRFKALIPANLALGQPIVRKGMEYLHNPDLVVDGNIAPESFWSAASRPATITIDLGKVHEVTQVKLFVDRLDRAKPSYAMSHSEDGIEFNPLPMKFRQTIEDRICYAYELQPTPIRYVRLKLLHLIDGPPVQIREIEVY</sequence>
<keyword evidence="6" id="KW-1133">Transmembrane helix</keyword>
<keyword evidence="5" id="KW-0675">Receptor</keyword>
<dbReference type="CDD" id="cd14014">
    <property type="entry name" value="STKc_PknB_like"/>
    <property type="match status" value="1"/>
</dbReference>
<dbReference type="Gene3D" id="1.25.40.10">
    <property type="entry name" value="Tetratricopeptide repeat domain"/>
    <property type="match status" value="1"/>
</dbReference>
<dbReference type="SUPFAM" id="SSF48452">
    <property type="entry name" value="TPR-like"/>
    <property type="match status" value="1"/>
</dbReference>
<feature type="domain" description="Protein kinase" evidence="7">
    <location>
        <begin position="48"/>
        <end position="336"/>
    </location>
</feature>
<dbReference type="SUPFAM" id="SSF56112">
    <property type="entry name" value="Protein kinase-like (PK-like)"/>
    <property type="match status" value="1"/>
</dbReference>
<dbReference type="InterPro" id="IPR011990">
    <property type="entry name" value="TPR-like_helical_dom_sf"/>
</dbReference>
<evidence type="ECO:0000313" key="9">
    <source>
        <dbReference type="EMBL" id="VGO18931.1"/>
    </source>
</evidence>
<gene>
    <name evidence="9" type="primary">pknD_10</name>
    <name evidence="9" type="ORF">SCARR_00984</name>
</gene>
<dbReference type="SUPFAM" id="SSF49785">
    <property type="entry name" value="Galactose-binding domain-like"/>
    <property type="match status" value="1"/>
</dbReference>
<dbReference type="Pfam" id="PF00754">
    <property type="entry name" value="F5_F8_type_C"/>
    <property type="match status" value="1"/>
</dbReference>
<dbReference type="Gene3D" id="1.10.510.10">
    <property type="entry name" value="Transferase(Phosphotransferase) domain 1"/>
    <property type="match status" value="1"/>
</dbReference>
<evidence type="ECO:0000256" key="2">
    <source>
        <dbReference type="ARBA" id="ARBA00022741"/>
    </source>
</evidence>
<dbReference type="GO" id="GO:0005524">
    <property type="term" value="F:ATP binding"/>
    <property type="evidence" value="ECO:0007669"/>
    <property type="project" value="UniProtKB-KW"/>
</dbReference>
<evidence type="ECO:0000313" key="10">
    <source>
        <dbReference type="Proteomes" id="UP000346198"/>
    </source>
</evidence>
<organism evidence="9 10">
    <name type="scientific">Pontiella sulfatireligans</name>
    <dbReference type="NCBI Taxonomy" id="2750658"/>
    <lineage>
        <taxon>Bacteria</taxon>
        <taxon>Pseudomonadati</taxon>
        <taxon>Kiritimatiellota</taxon>
        <taxon>Kiritimatiellia</taxon>
        <taxon>Kiritimatiellales</taxon>
        <taxon>Pontiellaceae</taxon>
        <taxon>Pontiella</taxon>
    </lineage>
</organism>
<protein>
    <submittedName>
        <fullName evidence="9">Serine/threonine-protein kinase PknD</fullName>
    </submittedName>
</protein>
<evidence type="ECO:0000256" key="1">
    <source>
        <dbReference type="ARBA" id="ARBA00022679"/>
    </source>
</evidence>
<dbReference type="InterPro" id="IPR000719">
    <property type="entry name" value="Prot_kinase_dom"/>
</dbReference>
<keyword evidence="1" id="KW-0808">Transferase</keyword>
<dbReference type="RefSeq" id="WP_136060373.1">
    <property type="nucleotide sequence ID" value="NZ_CAAHFH010000001.1"/>
</dbReference>
<keyword evidence="2" id="KW-0547">Nucleotide-binding</keyword>
<feature type="domain" description="F5/8 type C" evidence="8">
    <location>
        <begin position="600"/>
        <end position="740"/>
    </location>
</feature>
<dbReference type="Gene3D" id="3.30.200.20">
    <property type="entry name" value="Phosphorylase Kinase, domain 1"/>
    <property type="match status" value="1"/>
</dbReference>
<name>A0A6C2UHQ1_9BACT</name>
<evidence type="ECO:0000256" key="5">
    <source>
        <dbReference type="ARBA" id="ARBA00023170"/>
    </source>
</evidence>
<dbReference type="EMBL" id="CAAHFH010000001">
    <property type="protein sequence ID" value="VGO18931.1"/>
    <property type="molecule type" value="Genomic_DNA"/>
</dbReference>
<evidence type="ECO:0000256" key="6">
    <source>
        <dbReference type="SAM" id="Phobius"/>
    </source>
</evidence>
<accession>A0A6C2UHQ1</accession>
<dbReference type="InterPro" id="IPR011009">
    <property type="entry name" value="Kinase-like_dom_sf"/>
</dbReference>
<dbReference type="AlphaFoldDB" id="A0A6C2UHQ1"/>
<dbReference type="Proteomes" id="UP000346198">
    <property type="component" value="Unassembled WGS sequence"/>
</dbReference>
<keyword evidence="10" id="KW-1185">Reference proteome</keyword>
<dbReference type="PROSITE" id="PS50011">
    <property type="entry name" value="PROTEIN_KINASE_DOM"/>
    <property type="match status" value="1"/>
</dbReference>
<evidence type="ECO:0000256" key="3">
    <source>
        <dbReference type="ARBA" id="ARBA00022777"/>
    </source>
</evidence>
<keyword evidence="6" id="KW-0472">Membrane</keyword>
<dbReference type="Pfam" id="PF00069">
    <property type="entry name" value="Pkinase"/>
    <property type="match status" value="1"/>
</dbReference>
<dbReference type="PANTHER" id="PTHR43289">
    <property type="entry name" value="MITOGEN-ACTIVATED PROTEIN KINASE KINASE KINASE 20-RELATED"/>
    <property type="match status" value="1"/>
</dbReference>
<proteinExistence type="predicted"/>
<dbReference type="InterPro" id="IPR008979">
    <property type="entry name" value="Galactose-bd-like_sf"/>
</dbReference>
<dbReference type="Gene3D" id="2.60.120.260">
    <property type="entry name" value="Galactose-binding domain-like"/>
    <property type="match status" value="1"/>
</dbReference>
<dbReference type="SMART" id="SM00220">
    <property type="entry name" value="S_TKc"/>
    <property type="match status" value="1"/>
</dbReference>
<keyword evidence="4" id="KW-0067">ATP-binding</keyword>
<dbReference type="PANTHER" id="PTHR43289:SF34">
    <property type="entry name" value="SERINE_THREONINE-PROTEIN KINASE YBDM-RELATED"/>
    <property type="match status" value="1"/>
</dbReference>
<dbReference type="PROSITE" id="PS50022">
    <property type="entry name" value="FA58C_3"/>
    <property type="match status" value="1"/>
</dbReference>
<dbReference type="GO" id="GO:0004674">
    <property type="term" value="F:protein serine/threonine kinase activity"/>
    <property type="evidence" value="ECO:0007669"/>
    <property type="project" value="TreeGrafter"/>
</dbReference>
<evidence type="ECO:0000259" key="7">
    <source>
        <dbReference type="PROSITE" id="PS50011"/>
    </source>
</evidence>
<feature type="transmembrane region" description="Helical" evidence="6">
    <location>
        <begin position="362"/>
        <end position="384"/>
    </location>
</feature>
<evidence type="ECO:0000259" key="8">
    <source>
        <dbReference type="PROSITE" id="PS50022"/>
    </source>
</evidence>
<evidence type="ECO:0000256" key="4">
    <source>
        <dbReference type="ARBA" id="ARBA00022840"/>
    </source>
</evidence>
<reference evidence="9 10" key="1">
    <citation type="submission" date="2019-04" db="EMBL/GenBank/DDBJ databases">
        <authorList>
            <person name="Van Vliet M D."/>
        </authorList>
    </citation>
    <scope>NUCLEOTIDE SEQUENCE [LARGE SCALE GENOMIC DNA]</scope>
    <source>
        <strain evidence="9 10">F21</strain>
    </source>
</reference>